<feature type="region of interest" description="Disordered" evidence="5">
    <location>
        <begin position="1"/>
        <end position="39"/>
    </location>
</feature>
<organism evidence="7 8">
    <name type="scientific">Hyaloscypha hepaticicola</name>
    <dbReference type="NCBI Taxonomy" id="2082293"/>
    <lineage>
        <taxon>Eukaryota</taxon>
        <taxon>Fungi</taxon>
        <taxon>Dikarya</taxon>
        <taxon>Ascomycota</taxon>
        <taxon>Pezizomycotina</taxon>
        <taxon>Leotiomycetes</taxon>
        <taxon>Helotiales</taxon>
        <taxon>Hyaloscyphaceae</taxon>
        <taxon>Hyaloscypha</taxon>
    </lineage>
</organism>
<evidence type="ECO:0000256" key="1">
    <source>
        <dbReference type="ARBA" id="ARBA00004141"/>
    </source>
</evidence>
<protein>
    <submittedName>
        <fullName evidence="7">MFS general substrate transporter</fullName>
    </submittedName>
</protein>
<feature type="transmembrane region" description="Helical" evidence="6">
    <location>
        <begin position="332"/>
        <end position="351"/>
    </location>
</feature>
<dbReference type="Pfam" id="PF07690">
    <property type="entry name" value="MFS_1"/>
    <property type="match status" value="1"/>
</dbReference>
<feature type="compositionally biased region" description="Polar residues" evidence="5">
    <location>
        <begin position="1"/>
        <end position="11"/>
    </location>
</feature>
<name>A0A2J6PTD8_9HELO</name>
<feature type="transmembrane region" description="Helical" evidence="6">
    <location>
        <begin position="392"/>
        <end position="412"/>
    </location>
</feature>
<keyword evidence="8" id="KW-1185">Reference proteome</keyword>
<feature type="transmembrane region" description="Helical" evidence="6">
    <location>
        <begin position="363"/>
        <end position="386"/>
    </location>
</feature>
<dbReference type="Gene3D" id="1.20.1250.20">
    <property type="entry name" value="MFS general substrate transporter like domains"/>
    <property type="match status" value="1"/>
</dbReference>
<dbReference type="PANTHER" id="PTHR23514:SF6">
    <property type="entry name" value="MAJOR FACILITATOR SUPERFAMILY (MFS) PROFILE DOMAIN-CONTAINING PROTEIN"/>
    <property type="match status" value="1"/>
</dbReference>
<dbReference type="GO" id="GO:0016020">
    <property type="term" value="C:membrane"/>
    <property type="evidence" value="ECO:0007669"/>
    <property type="project" value="UniProtKB-SubCell"/>
</dbReference>
<dbReference type="EMBL" id="KZ613500">
    <property type="protein sequence ID" value="PMD17293.1"/>
    <property type="molecule type" value="Genomic_DNA"/>
</dbReference>
<feature type="transmembrane region" description="Helical" evidence="6">
    <location>
        <begin position="209"/>
        <end position="229"/>
    </location>
</feature>
<accession>A0A2J6PTD8</accession>
<feature type="transmembrane region" description="Helical" evidence="6">
    <location>
        <begin position="87"/>
        <end position="110"/>
    </location>
</feature>
<dbReference type="SUPFAM" id="SSF103473">
    <property type="entry name" value="MFS general substrate transporter"/>
    <property type="match status" value="1"/>
</dbReference>
<keyword evidence="4 6" id="KW-0472">Membrane</keyword>
<keyword evidence="2 6" id="KW-0812">Transmembrane</keyword>
<dbReference type="InterPro" id="IPR036259">
    <property type="entry name" value="MFS_trans_sf"/>
</dbReference>
<comment type="subcellular location">
    <subcellularLocation>
        <location evidence="1">Membrane</location>
        <topology evidence="1">Multi-pass membrane protein</topology>
    </subcellularLocation>
</comment>
<dbReference type="AlphaFoldDB" id="A0A2J6PTD8"/>
<dbReference type="InterPro" id="IPR011701">
    <property type="entry name" value="MFS"/>
</dbReference>
<dbReference type="OrthoDB" id="413079at2759"/>
<dbReference type="FunFam" id="1.20.1250.20:FF:000308">
    <property type="entry name" value="MFS efflux transporter"/>
    <property type="match status" value="1"/>
</dbReference>
<feature type="transmembrane region" description="Helical" evidence="6">
    <location>
        <begin position="149"/>
        <end position="172"/>
    </location>
</feature>
<reference evidence="7 8" key="1">
    <citation type="submission" date="2016-05" db="EMBL/GenBank/DDBJ databases">
        <title>A degradative enzymes factory behind the ericoid mycorrhizal symbiosis.</title>
        <authorList>
            <consortium name="DOE Joint Genome Institute"/>
            <person name="Martino E."/>
            <person name="Morin E."/>
            <person name="Grelet G."/>
            <person name="Kuo A."/>
            <person name="Kohler A."/>
            <person name="Daghino S."/>
            <person name="Barry K."/>
            <person name="Choi C."/>
            <person name="Cichocki N."/>
            <person name="Clum A."/>
            <person name="Copeland A."/>
            <person name="Hainaut M."/>
            <person name="Haridas S."/>
            <person name="Labutti K."/>
            <person name="Lindquist E."/>
            <person name="Lipzen A."/>
            <person name="Khouja H.-R."/>
            <person name="Murat C."/>
            <person name="Ohm R."/>
            <person name="Olson A."/>
            <person name="Spatafora J."/>
            <person name="Veneault-Fourrey C."/>
            <person name="Henrissat B."/>
            <person name="Grigoriev I."/>
            <person name="Martin F."/>
            <person name="Perotto S."/>
        </authorList>
    </citation>
    <scope>NUCLEOTIDE SEQUENCE [LARGE SCALE GENOMIC DNA]</scope>
    <source>
        <strain evidence="7 8">UAMH 7357</strain>
    </source>
</reference>
<evidence type="ECO:0000313" key="8">
    <source>
        <dbReference type="Proteomes" id="UP000235672"/>
    </source>
</evidence>
<dbReference type="Proteomes" id="UP000235672">
    <property type="component" value="Unassembled WGS sequence"/>
</dbReference>
<proteinExistence type="predicted"/>
<evidence type="ECO:0000256" key="3">
    <source>
        <dbReference type="ARBA" id="ARBA00022989"/>
    </source>
</evidence>
<evidence type="ECO:0000313" key="7">
    <source>
        <dbReference type="EMBL" id="PMD17293.1"/>
    </source>
</evidence>
<evidence type="ECO:0000256" key="6">
    <source>
        <dbReference type="SAM" id="Phobius"/>
    </source>
</evidence>
<evidence type="ECO:0000256" key="5">
    <source>
        <dbReference type="SAM" id="MobiDB-lite"/>
    </source>
</evidence>
<feature type="transmembrane region" description="Helical" evidence="6">
    <location>
        <begin position="122"/>
        <end position="143"/>
    </location>
</feature>
<sequence length="420" mass="45230">MRSIPFSNFSRASGEDTATADASQRISSDENREAQGPRLMSEQVQTIWHPYKNRFRVMAACLTSLGNGMNDSAPGALIASVERDYNIAYGTVSIIFVCNALGFVAAAFFISALSSRIGRSKSLMISEALLILGYTVIATTPPFPAVCASFFFLGIGMAMNLAICQVFCANLANNTAVVGAYQGAYGIGGTTGPLIATALISHGSVWSRFYTIEVGLASLNFFVIPWAFWNYESESDHEQMLPHPASEQSGSTQRRWKSFKELLSDRTTVLGSLFIFAYQGSEVAISGWVIAFLVQFRNGDPSKVGYVSSGFWAGITLASDLFVPSIPSDSVAIAFSGLLLGPIYPCAVHIFQRLIPKKMQISSLSLIGSVGSSGGTAAPFMTGMLAQHVGTFVLHPICIGLFVTMGVTWFFLPKPEKRSE</sequence>
<dbReference type="InterPro" id="IPR051788">
    <property type="entry name" value="MFS_Transporter"/>
</dbReference>
<dbReference type="PANTHER" id="PTHR23514">
    <property type="entry name" value="BYPASS OF STOP CODON PROTEIN 6"/>
    <property type="match status" value="1"/>
</dbReference>
<evidence type="ECO:0000256" key="2">
    <source>
        <dbReference type="ARBA" id="ARBA00022692"/>
    </source>
</evidence>
<gene>
    <name evidence="7" type="ORF">NA56DRAFT_672868</name>
</gene>
<dbReference type="GO" id="GO:0022857">
    <property type="term" value="F:transmembrane transporter activity"/>
    <property type="evidence" value="ECO:0007669"/>
    <property type="project" value="InterPro"/>
</dbReference>
<evidence type="ECO:0000256" key="4">
    <source>
        <dbReference type="ARBA" id="ARBA00023136"/>
    </source>
</evidence>
<keyword evidence="3 6" id="KW-1133">Transmembrane helix</keyword>
<feature type="transmembrane region" description="Helical" evidence="6">
    <location>
        <begin position="269"/>
        <end position="294"/>
    </location>
</feature>